<keyword evidence="7" id="KW-1185">Reference proteome</keyword>
<evidence type="ECO:0000256" key="3">
    <source>
        <dbReference type="ARBA" id="ARBA00022801"/>
    </source>
</evidence>
<keyword evidence="2" id="KW-0479">Metal-binding</keyword>
<dbReference type="Pfam" id="PF00383">
    <property type="entry name" value="dCMP_cyt_deam_1"/>
    <property type="match status" value="1"/>
</dbReference>
<dbReference type="GO" id="GO:0004126">
    <property type="term" value="F:cytidine deaminase activity"/>
    <property type="evidence" value="ECO:0007669"/>
    <property type="project" value="UniProtKB-ARBA"/>
</dbReference>
<protein>
    <submittedName>
        <fullName evidence="6">Cytidine deaminase</fullName>
    </submittedName>
</protein>
<dbReference type="eggNOG" id="COG0295">
    <property type="taxonomic scope" value="Bacteria"/>
</dbReference>
<dbReference type="PANTHER" id="PTHR11644:SF2">
    <property type="entry name" value="CYTIDINE DEAMINASE"/>
    <property type="match status" value="1"/>
</dbReference>
<dbReference type="STRING" id="765420.OSCT_1026"/>
<dbReference type="GO" id="GO:0005829">
    <property type="term" value="C:cytosol"/>
    <property type="evidence" value="ECO:0007669"/>
    <property type="project" value="TreeGrafter"/>
</dbReference>
<proteinExistence type="inferred from homology"/>
<dbReference type="Gene3D" id="3.40.140.10">
    <property type="entry name" value="Cytidine Deaminase, domain 2"/>
    <property type="match status" value="1"/>
</dbReference>
<dbReference type="PROSITE" id="PS51747">
    <property type="entry name" value="CYT_DCMP_DEAMINASES_2"/>
    <property type="match status" value="1"/>
</dbReference>
<organism evidence="6 7">
    <name type="scientific">Oscillochloris trichoides DG-6</name>
    <dbReference type="NCBI Taxonomy" id="765420"/>
    <lineage>
        <taxon>Bacteria</taxon>
        <taxon>Bacillati</taxon>
        <taxon>Chloroflexota</taxon>
        <taxon>Chloroflexia</taxon>
        <taxon>Chloroflexales</taxon>
        <taxon>Chloroflexineae</taxon>
        <taxon>Oscillochloridaceae</taxon>
        <taxon>Oscillochloris</taxon>
    </lineage>
</organism>
<reference evidence="6 7" key="1">
    <citation type="journal article" date="2011" name="J. Bacteriol.">
        <title>Draft genome sequence of the anoxygenic filamentous phototrophic bacterium Oscillochloris trichoides subsp. DG-6.</title>
        <authorList>
            <person name="Kuznetsov B.B."/>
            <person name="Ivanovsky R.N."/>
            <person name="Keppen O.I."/>
            <person name="Sukhacheva M.V."/>
            <person name="Bumazhkin B.K."/>
            <person name="Patutina E.O."/>
            <person name="Beletsky A.V."/>
            <person name="Mardanov A.V."/>
            <person name="Baslerov R.V."/>
            <person name="Panteleeva A.N."/>
            <person name="Kolganova T.V."/>
            <person name="Ravin N.V."/>
            <person name="Skryabin K.G."/>
        </authorList>
    </citation>
    <scope>NUCLEOTIDE SEQUENCE [LARGE SCALE GENOMIC DNA]</scope>
    <source>
        <strain evidence="6 7">DG-6</strain>
    </source>
</reference>
<evidence type="ECO:0000313" key="7">
    <source>
        <dbReference type="Proteomes" id="UP000054010"/>
    </source>
</evidence>
<dbReference type="Proteomes" id="UP000054010">
    <property type="component" value="Unassembled WGS sequence"/>
</dbReference>
<dbReference type="PROSITE" id="PS00903">
    <property type="entry name" value="CYT_DCMP_DEAMINASES_1"/>
    <property type="match status" value="1"/>
</dbReference>
<dbReference type="HOGENOM" id="CLU_097262_3_0_0"/>
<dbReference type="GO" id="GO:0042802">
    <property type="term" value="F:identical protein binding"/>
    <property type="evidence" value="ECO:0007669"/>
    <property type="project" value="UniProtKB-ARBA"/>
</dbReference>
<evidence type="ECO:0000256" key="1">
    <source>
        <dbReference type="ARBA" id="ARBA00006576"/>
    </source>
</evidence>
<comment type="similarity">
    <text evidence="1">Belongs to the cytidine and deoxycytidylate deaminase family.</text>
</comment>
<comment type="caution">
    <text evidence="6">The sequence shown here is derived from an EMBL/GenBank/DDBJ whole genome shotgun (WGS) entry which is preliminary data.</text>
</comment>
<dbReference type="InterPro" id="IPR050202">
    <property type="entry name" value="Cyt/Deoxycyt_deaminase"/>
</dbReference>
<sequence length="108" mass="11334">MGAAVLSASGRIFLGGNIENAAYPMTICAERVALFSAYAAAEREIVALAVVTPTTDVASPCGACRQVIAELAPRATILLLNMEGVERIVTPQDLLPFGFGPRQLTEVD</sequence>
<name>E1ICH5_9CHLR</name>
<evidence type="ECO:0000259" key="5">
    <source>
        <dbReference type="PROSITE" id="PS51747"/>
    </source>
</evidence>
<dbReference type="GO" id="GO:0072527">
    <property type="term" value="P:pyrimidine-containing compound metabolic process"/>
    <property type="evidence" value="ECO:0007669"/>
    <property type="project" value="UniProtKB-ARBA"/>
</dbReference>
<dbReference type="EMBL" id="ADVR01000026">
    <property type="protein sequence ID" value="EFO81103.1"/>
    <property type="molecule type" value="Genomic_DNA"/>
</dbReference>
<dbReference type="SUPFAM" id="SSF53927">
    <property type="entry name" value="Cytidine deaminase-like"/>
    <property type="match status" value="1"/>
</dbReference>
<evidence type="ECO:0000256" key="4">
    <source>
        <dbReference type="ARBA" id="ARBA00022833"/>
    </source>
</evidence>
<dbReference type="GO" id="GO:0055086">
    <property type="term" value="P:nucleobase-containing small molecule metabolic process"/>
    <property type="evidence" value="ECO:0007669"/>
    <property type="project" value="UniProtKB-ARBA"/>
</dbReference>
<keyword evidence="3" id="KW-0378">Hydrolase</keyword>
<evidence type="ECO:0000256" key="2">
    <source>
        <dbReference type="ARBA" id="ARBA00022723"/>
    </source>
</evidence>
<dbReference type="AlphaFoldDB" id="E1ICH5"/>
<dbReference type="NCBIfam" id="NF004064">
    <property type="entry name" value="PRK05578.1"/>
    <property type="match status" value="1"/>
</dbReference>
<gene>
    <name evidence="6" type="ORF">OSCT_1026</name>
</gene>
<dbReference type="InterPro" id="IPR016193">
    <property type="entry name" value="Cytidine_deaminase-like"/>
</dbReference>
<keyword evidence="4" id="KW-0862">Zinc</keyword>
<dbReference type="PANTHER" id="PTHR11644">
    <property type="entry name" value="CYTIDINE DEAMINASE"/>
    <property type="match status" value="1"/>
</dbReference>
<dbReference type="InterPro" id="IPR016192">
    <property type="entry name" value="APOBEC/CMP_deaminase_Zn-bd"/>
</dbReference>
<dbReference type="InterPro" id="IPR002125">
    <property type="entry name" value="CMP_dCMP_dom"/>
</dbReference>
<dbReference type="CDD" id="cd01283">
    <property type="entry name" value="cytidine_deaminase"/>
    <property type="match status" value="1"/>
</dbReference>
<accession>E1ICH5</accession>
<feature type="domain" description="CMP/dCMP-type deaminase" evidence="5">
    <location>
        <begin position="1"/>
        <end position="102"/>
    </location>
</feature>
<dbReference type="GO" id="GO:0008270">
    <property type="term" value="F:zinc ion binding"/>
    <property type="evidence" value="ECO:0007669"/>
    <property type="project" value="InterPro"/>
</dbReference>
<evidence type="ECO:0000313" key="6">
    <source>
        <dbReference type="EMBL" id="EFO81103.1"/>
    </source>
</evidence>